<dbReference type="STRING" id="35525.A0A162C7G1"/>
<dbReference type="SUPFAM" id="SSF46785">
    <property type="entry name" value="Winged helix' DNA-binding domain"/>
    <property type="match status" value="1"/>
</dbReference>
<evidence type="ECO:0000259" key="3">
    <source>
        <dbReference type="PROSITE" id="PS51526"/>
    </source>
</evidence>
<keyword evidence="1" id="KW-0238">DNA-binding</keyword>
<dbReference type="InterPro" id="IPR036388">
    <property type="entry name" value="WH-like_DNA-bd_sf"/>
</dbReference>
<evidence type="ECO:0000256" key="1">
    <source>
        <dbReference type="ARBA" id="ARBA00023125"/>
    </source>
</evidence>
<keyword evidence="5" id="KW-1185">Reference proteome</keyword>
<feature type="region of interest" description="Disordered" evidence="2">
    <location>
        <begin position="210"/>
        <end position="245"/>
    </location>
</feature>
<dbReference type="PANTHER" id="PTHR12619">
    <property type="entry name" value="RFX TRANSCRIPTION FACTOR FAMILY"/>
    <property type="match status" value="1"/>
</dbReference>
<comment type="caution">
    <text evidence="4">The sequence shown here is derived from an EMBL/GenBank/DDBJ whole genome shotgun (WGS) entry which is preliminary data.</text>
</comment>
<evidence type="ECO:0000313" key="5">
    <source>
        <dbReference type="Proteomes" id="UP000076858"/>
    </source>
</evidence>
<feature type="domain" description="RFX-type winged-helix" evidence="3">
    <location>
        <begin position="15"/>
        <end position="90"/>
    </location>
</feature>
<feature type="compositionally biased region" description="Polar residues" evidence="2">
    <location>
        <begin position="227"/>
        <end position="245"/>
    </location>
</feature>
<dbReference type="InterPro" id="IPR003150">
    <property type="entry name" value="DNA-bd_RFX"/>
</dbReference>
<protein>
    <recommendedName>
        <fullName evidence="3">RFX-type winged-helix domain-containing protein</fullName>
    </recommendedName>
</protein>
<dbReference type="Proteomes" id="UP000076858">
    <property type="component" value="Unassembled WGS sequence"/>
</dbReference>
<sequence>MPLNPLGSRPEIMQTVVRIQTHLEEDVEVSLPKQEVYEEYGAYCTENVIKPLSTADFGKVMKQVFPNVRPRRLGTRGHSRYCYSGLRKKEQSNPAADTPDLLKERACILVREWAEKLLGINFSGMGELANFLVDKLFVDQRSKAATQWNKLRSSHGQSDDENEVKAENGCKQEQMRELKRKLQCMGPSALFCPMVDQPWGGAVALSATSTTSESATTSKLTTAPTTEISTQTSSPTSVTDATSTM</sequence>
<feature type="compositionally biased region" description="Low complexity" evidence="2">
    <location>
        <begin position="210"/>
        <end position="226"/>
    </location>
</feature>
<accession>A0A162C7G1</accession>
<dbReference type="InterPro" id="IPR039779">
    <property type="entry name" value="RFX-like"/>
</dbReference>
<dbReference type="Gene3D" id="1.10.10.10">
    <property type="entry name" value="Winged helix-like DNA-binding domain superfamily/Winged helix DNA-binding domain"/>
    <property type="match status" value="1"/>
</dbReference>
<dbReference type="OrthoDB" id="10069709at2759"/>
<dbReference type="EMBL" id="LRGB01006249">
    <property type="protein sequence ID" value="KZS01721.1"/>
    <property type="molecule type" value="Genomic_DNA"/>
</dbReference>
<evidence type="ECO:0000313" key="4">
    <source>
        <dbReference type="EMBL" id="KZS01721.1"/>
    </source>
</evidence>
<dbReference type="AlphaFoldDB" id="A0A162C7G1"/>
<dbReference type="FunFam" id="1.10.10.10:FF:000422">
    <property type="entry name" value="DNA-binding protein RFX7"/>
    <property type="match status" value="1"/>
</dbReference>
<dbReference type="Pfam" id="PF02257">
    <property type="entry name" value="RFX_DNA_binding"/>
    <property type="match status" value="1"/>
</dbReference>
<proteinExistence type="predicted"/>
<evidence type="ECO:0000256" key="2">
    <source>
        <dbReference type="SAM" id="MobiDB-lite"/>
    </source>
</evidence>
<dbReference type="GO" id="GO:0000981">
    <property type="term" value="F:DNA-binding transcription factor activity, RNA polymerase II-specific"/>
    <property type="evidence" value="ECO:0007669"/>
    <property type="project" value="TreeGrafter"/>
</dbReference>
<dbReference type="InterPro" id="IPR036390">
    <property type="entry name" value="WH_DNA-bd_sf"/>
</dbReference>
<dbReference type="PANTHER" id="PTHR12619:SF21">
    <property type="entry name" value="RFX-TYPE WINGED-HELIX DOMAIN-CONTAINING PROTEIN"/>
    <property type="match status" value="1"/>
</dbReference>
<reference evidence="4 5" key="1">
    <citation type="submission" date="2016-03" db="EMBL/GenBank/DDBJ databases">
        <title>EvidentialGene: Evidence-directed Construction of Genes on Genomes.</title>
        <authorList>
            <person name="Gilbert D.G."/>
            <person name="Choi J.-H."/>
            <person name="Mockaitis K."/>
            <person name="Colbourne J."/>
            <person name="Pfrender M."/>
        </authorList>
    </citation>
    <scope>NUCLEOTIDE SEQUENCE [LARGE SCALE GENOMIC DNA]</scope>
    <source>
        <strain evidence="4 5">Xinb3</strain>
        <tissue evidence="4">Complete organism</tissue>
    </source>
</reference>
<dbReference type="GO" id="GO:0000978">
    <property type="term" value="F:RNA polymerase II cis-regulatory region sequence-specific DNA binding"/>
    <property type="evidence" value="ECO:0007669"/>
    <property type="project" value="TreeGrafter"/>
</dbReference>
<gene>
    <name evidence="4" type="ORF">APZ42_001530</name>
</gene>
<name>A0A162C7G1_9CRUS</name>
<organism evidence="4 5">
    <name type="scientific">Daphnia magna</name>
    <dbReference type="NCBI Taxonomy" id="35525"/>
    <lineage>
        <taxon>Eukaryota</taxon>
        <taxon>Metazoa</taxon>
        <taxon>Ecdysozoa</taxon>
        <taxon>Arthropoda</taxon>
        <taxon>Crustacea</taxon>
        <taxon>Branchiopoda</taxon>
        <taxon>Diplostraca</taxon>
        <taxon>Cladocera</taxon>
        <taxon>Anomopoda</taxon>
        <taxon>Daphniidae</taxon>
        <taxon>Daphnia</taxon>
    </lineage>
</organism>
<dbReference type="PROSITE" id="PS51526">
    <property type="entry name" value="RFX_DBD"/>
    <property type="match status" value="1"/>
</dbReference>